<evidence type="ECO:0000313" key="5">
    <source>
        <dbReference type="Proteomes" id="UP001597307"/>
    </source>
</evidence>
<dbReference type="Gene3D" id="3.40.50.720">
    <property type="entry name" value="NAD(P)-binding Rossmann-like Domain"/>
    <property type="match status" value="2"/>
</dbReference>
<evidence type="ECO:0000256" key="1">
    <source>
        <dbReference type="ARBA" id="ARBA00023002"/>
    </source>
</evidence>
<evidence type="ECO:0000256" key="2">
    <source>
        <dbReference type="ARBA" id="ARBA00023027"/>
    </source>
</evidence>
<dbReference type="PROSITE" id="PS00671">
    <property type="entry name" value="D_2_HYDROXYACID_DH_3"/>
    <property type="match status" value="1"/>
</dbReference>
<dbReference type="SUPFAM" id="SSF51735">
    <property type="entry name" value="NAD(P)-binding Rossmann-fold domains"/>
    <property type="match status" value="1"/>
</dbReference>
<dbReference type="SUPFAM" id="SSF52283">
    <property type="entry name" value="Formate/glycerate dehydrogenase catalytic domain-like"/>
    <property type="match status" value="1"/>
</dbReference>
<proteinExistence type="predicted"/>
<feature type="domain" description="D-isomer specific 2-hydroxyacid dehydrogenase NAD-binding" evidence="3">
    <location>
        <begin position="114"/>
        <end position="287"/>
    </location>
</feature>
<protein>
    <submittedName>
        <fullName evidence="4">D-2-hydroxyacid dehydrogenase</fullName>
    </submittedName>
</protein>
<dbReference type="PANTHER" id="PTHR43333">
    <property type="entry name" value="2-HACID_DH_C DOMAIN-CONTAINING PROTEIN"/>
    <property type="match status" value="1"/>
</dbReference>
<dbReference type="Pfam" id="PF02826">
    <property type="entry name" value="2-Hacid_dh_C"/>
    <property type="match status" value="1"/>
</dbReference>
<comment type="caution">
    <text evidence="4">The sequence shown here is derived from an EMBL/GenBank/DDBJ whole genome shotgun (WGS) entry which is preliminary data.</text>
</comment>
<evidence type="ECO:0000259" key="3">
    <source>
        <dbReference type="Pfam" id="PF02826"/>
    </source>
</evidence>
<dbReference type="EMBL" id="JBHUGA010000030">
    <property type="protein sequence ID" value="MFD1846830.1"/>
    <property type="molecule type" value="Genomic_DNA"/>
</dbReference>
<dbReference type="Proteomes" id="UP001597307">
    <property type="component" value="Unassembled WGS sequence"/>
</dbReference>
<sequence length="332" mass="35203">MNFFDESGRKPIVTVLVGDRPVIGLERVAALADIRETDAAGLPMALRGADVLYLWDFFSGAVEPAWKHADALTWLHVAAAGVDKLLFPGLIDSAVTVTNAHGVFDLPMAEYVLGAMLFSAKGFGQTRDLQHNRVWARRTTRNIAGARVLIVGTGSIGRCTARLLTAAGADVNGAGRVARTDDPDFGTVHSSSRLTAVVGAYDYLVLVAPLTAQTEGMVSAEVLAAMAPTAVLINVGRGKLVDEAALVRTLDDGGIAGAVLDTFAVEPLPPASPLWGMEQVLISPHMASDADSWLDDLALQFERNFLTWHAGKALPHQVDKVLGYVPTSGADR</sequence>
<dbReference type="PANTHER" id="PTHR43333:SF1">
    <property type="entry name" value="D-ISOMER SPECIFIC 2-HYDROXYACID DEHYDROGENASE NAD-BINDING DOMAIN-CONTAINING PROTEIN"/>
    <property type="match status" value="1"/>
</dbReference>
<dbReference type="InterPro" id="IPR029753">
    <property type="entry name" value="D-isomer_DH_CS"/>
</dbReference>
<name>A0ABW4Q7Y6_9MICC</name>
<dbReference type="InterPro" id="IPR006140">
    <property type="entry name" value="D-isomer_DH_NAD-bd"/>
</dbReference>
<dbReference type="CDD" id="cd05300">
    <property type="entry name" value="2-Hacid_dh_1"/>
    <property type="match status" value="1"/>
</dbReference>
<dbReference type="RefSeq" id="WP_343878324.1">
    <property type="nucleotide sequence ID" value="NZ_BAAAIJ010000013.1"/>
</dbReference>
<keyword evidence="1" id="KW-0560">Oxidoreductase</keyword>
<keyword evidence="2" id="KW-0520">NAD</keyword>
<reference evidence="5" key="1">
    <citation type="journal article" date="2019" name="Int. J. Syst. Evol. Microbiol.">
        <title>The Global Catalogue of Microorganisms (GCM) 10K type strain sequencing project: providing services to taxonomists for standard genome sequencing and annotation.</title>
        <authorList>
            <consortium name="The Broad Institute Genomics Platform"/>
            <consortium name="The Broad Institute Genome Sequencing Center for Infectious Disease"/>
            <person name="Wu L."/>
            <person name="Ma J."/>
        </authorList>
    </citation>
    <scope>NUCLEOTIDE SEQUENCE [LARGE SCALE GENOMIC DNA]</scope>
    <source>
        <strain evidence="5">JCM 11496</strain>
    </source>
</reference>
<organism evidence="4 5">
    <name type="scientific">Arthrobacter flavus</name>
    <dbReference type="NCBI Taxonomy" id="95172"/>
    <lineage>
        <taxon>Bacteria</taxon>
        <taxon>Bacillati</taxon>
        <taxon>Actinomycetota</taxon>
        <taxon>Actinomycetes</taxon>
        <taxon>Micrococcales</taxon>
        <taxon>Micrococcaceae</taxon>
        <taxon>Arthrobacter</taxon>
    </lineage>
</organism>
<gene>
    <name evidence="4" type="ORF">ACFSFX_09495</name>
</gene>
<accession>A0ABW4Q7Y6</accession>
<keyword evidence="5" id="KW-1185">Reference proteome</keyword>
<evidence type="ECO:0000313" key="4">
    <source>
        <dbReference type="EMBL" id="MFD1846830.1"/>
    </source>
</evidence>
<dbReference type="InterPro" id="IPR036291">
    <property type="entry name" value="NAD(P)-bd_dom_sf"/>
</dbReference>